<name>A0A8J2V5M1_9PROT</name>
<organism evidence="2 3">
    <name type="scientific">Aquisalinus flavus</name>
    <dbReference type="NCBI Taxonomy" id="1526572"/>
    <lineage>
        <taxon>Bacteria</taxon>
        <taxon>Pseudomonadati</taxon>
        <taxon>Pseudomonadota</taxon>
        <taxon>Alphaproteobacteria</taxon>
        <taxon>Parvularculales</taxon>
        <taxon>Parvularculaceae</taxon>
        <taxon>Aquisalinus</taxon>
    </lineage>
</organism>
<dbReference type="Proteomes" id="UP000613582">
    <property type="component" value="Unassembled WGS sequence"/>
</dbReference>
<dbReference type="RefSeq" id="WP_188158271.1">
    <property type="nucleotide sequence ID" value="NZ_BMGH01000001.1"/>
</dbReference>
<reference evidence="2" key="2">
    <citation type="submission" date="2020-09" db="EMBL/GenBank/DDBJ databases">
        <authorList>
            <person name="Sun Q."/>
            <person name="Zhou Y."/>
        </authorList>
    </citation>
    <scope>NUCLEOTIDE SEQUENCE</scope>
    <source>
        <strain evidence="2">CGMCC 1.12921</strain>
    </source>
</reference>
<dbReference type="EMBL" id="BMGH01000001">
    <property type="protein sequence ID" value="GGD13713.1"/>
    <property type="molecule type" value="Genomic_DNA"/>
</dbReference>
<feature type="region of interest" description="Disordered" evidence="1">
    <location>
        <begin position="76"/>
        <end position="96"/>
    </location>
</feature>
<evidence type="ECO:0000313" key="3">
    <source>
        <dbReference type="Proteomes" id="UP000613582"/>
    </source>
</evidence>
<comment type="caution">
    <text evidence="2">The sequence shown here is derived from an EMBL/GenBank/DDBJ whole genome shotgun (WGS) entry which is preliminary data.</text>
</comment>
<sequence length="96" mass="11738">MTQPHYLIREQDLHAYLDGELSKPRRRAVERFLADRHLTLERAVELFRTNLGLHRYREKFYEDRELKSEVERLLKKHRSADNEPPHFENVMMHNRG</sequence>
<reference evidence="2" key="1">
    <citation type="journal article" date="2014" name="Int. J. Syst. Evol. Microbiol.">
        <title>Complete genome sequence of Corynebacterium casei LMG S-19264T (=DSM 44701T), isolated from a smear-ripened cheese.</title>
        <authorList>
            <consortium name="US DOE Joint Genome Institute (JGI-PGF)"/>
            <person name="Walter F."/>
            <person name="Albersmeier A."/>
            <person name="Kalinowski J."/>
            <person name="Ruckert C."/>
        </authorList>
    </citation>
    <scope>NUCLEOTIDE SEQUENCE</scope>
    <source>
        <strain evidence="2">CGMCC 1.12921</strain>
    </source>
</reference>
<keyword evidence="3" id="KW-1185">Reference proteome</keyword>
<evidence type="ECO:0000313" key="2">
    <source>
        <dbReference type="EMBL" id="GGD13713.1"/>
    </source>
</evidence>
<accession>A0A8J2V5M1</accession>
<feature type="compositionally biased region" description="Basic and acidic residues" evidence="1">
    <location>
        <begin position="76"/>
        <end position="86"/>
    </location>
</feature>
<proteinExistence type="predicted"/>
<evidence type="ECO:0000256" key="1">
    <source>
        <dbReference type="SAM" id="MobiDB-lite"/>
    </source>
</evidence>
<gene>
    <name evidence="2" type="ORF">GCM10011342_23100</name>
</gene>
<dbReference type="AlphaFoldDB" id="A0A8J2V5M1"/>
<protein>
    <submittedName>
        <fullName evidence="2">Uncharacterized protein</fullName>
    </submittedName>
</protein>